<dbReference type="Pfam" id="PF01535">
    <property type="entry name" value="PPR"/>
    <property type="match status" value="1"/>
</dbReference>
<organism evidence="3 4">
    <name type="scientific">Hibiscus sabdariffa</name>
    <name type="common">roselle</name>
    <dbReference type="NCBI Taxonomy" id="183260"/>
    <lineage>
        <taxon>Eukaryota</taxon>
        <taxon>Viridiplantae</taxon>
        <taxon>Streptophyta</taxon>
        <taxon>Embryophyta</taxon>
        <taxon>Tracheophyta</taxon>
        <taxon>Spermatophyta</taxon>
        <taxon>Magnoliopsida</taxon>
        <taxon>eudicotyledons</taxon>
        <taxon>Gunneridae</taxon>
        <taxon>Pentapetalae</taxon>
        <taxon>rosids</taxon>
        <taxon>malvids</taxon>
        <taxon>Malvales</taxon>
        <taxon>Malvaceae</taxon>
        <taxon>Malvoideae</taxon>
        <taxon>Hibiscus</taxon>
    </lineage>
</organism>
<dbReference type="PANTHER" id="PTHR47926">
    <property type="entry name" value="PENTATRICOPEPTIDE REPEAT-CONTAINING PROTEIN"/>
    <property type="match status" value="1"/>
</dbReference>
<dbReference type="InterPro" id="IPR046960">
    <property type="entry name" value="PPR_At4g14850-like_plant"/>
</dbReference>
<dbReference type="InterPro" id="IPR002885">
    <property type="entry name" value="PPR_rpt"/>
</dbReference>
<evidence type="ECO:0000256" key="1">
    <source>
        <dbReference type="ARBA" id="ARBA00022737"/>
    </source>
</evidence>
<accession>A0ABR2PW04</accession>
<dbReference type="InterPro" id="IPR011990">
    <property type="entry name" value="TPR-like_helical_dom_sf"/>
</dbReference>
<gene>
    <name evidence="3" type="ORF">V6N11_048655</name>
</gene>
<feature type="repeat" description="PPR" evidence="2">
    <location>
        <begin position="9"/>
        <end position="43"/>
    </location>
</feature>
<evidence type="ECO:0008006" key="5">
    <source>
        <dbReference type="Google" id="ProtNLM"/>
    </source>
</evidence>
<dbReference type="NCBIfam" id="TIGR00756">
    <property type="entry name" value="PPR"/>
    <property type="match status" value="1"/>
</dbReference>
<evidence type="ECO:0000313" key="4">
    <source>
        <dbReference type="Proteomes" id="UP001396334"/>
    </source>
</evidence>
<sequence length="148" mass="16412">MFDQMLERNAVSWSSMISVYVHMGMFREALELFNDMQLCGFRPNHAGIVGALAAYLANRDQSADAIQLFARVQRRVGLLEEAKRLVRAMPMGPDSHCVGLELMPGSTAVSTLHLLVHSSTMGLSRYIHDKPVDAQAFRPRGASEALDH</sequence>
<keyword evidence="4" id="KW-1185">Reference proteome</keyword>
<evidence type="ECO:0000256" key="2">
    <source>
        <dbReference type="PROSITE-ProRule" id="PRU00708"/>
    </source>
</evidence>
<protein>
    <recommendedName>
        <fullName evidence="5">Pentatricopeptide repeat-containing protein</fullName>
    </recommendedName>
</protein>
<dbReference type="Gene3D" id="1.25.40.10">
    <property type="entry name" value="Tetratricopeptide repeat domain"/>
    <property type="match status" value="1"/>
</dbReference>
<reference evidence="3 4" key="1">
    <citation type="journal article" date="2024" name="G3 (Bethesda)">
        <title>Genome assembly of Hibiscus sabdariffa L. provides insights into metabolisms of medicinal natural products.</title>
        <authorList>
            <person name="Kim T."/>
        </authorList>
    </citation>
    <scope>NUCLEOTIDE SEQUENCE [LARGE SCALE GENOMIC DNA]</scope>
    <source>
        <strain evidence="3">TK-2024</strain>
        <tissue evidence="3">Old leaves</tissue>
    </source>
</reference>
<name>A0ABR2PW04_9ROSI</name>
<evidence type="ECO:0000313" key="3">
    <source>
        <dbReference type="EMBL" id="KAK8992579.1"/>
    </source>
</evidence>
<proteinExistence type="predicted"/>
<keyword evidence="1" id="KW-0677">Repeat</keyword>
<dbReference type="Proteomes" id="UP001396334">
    <property type="component" value="Unassembled WGS sequence"/>
</dbReference>
<dbReference type="PROSITE" id="PS51375">
    <property type="entry name" value="PPR"/>
    <property type="match status" value="1"/>
</dbReference>
<dbReference type="EMBL" id="JBBPBN010000050">
    <property type="protein sequence ID" value="KAK8992579.1"/>
    <property type="molecule type" value="Genomic_DNA"/>
</dbReference>
<comment type="caution">
    <text evidence="3">The sequence shown here is derived from an EMBL/GenBank/DDBJ whole genome shotgun (WGS) entry which is preliminary data.</text>
</comment>
<dbReference type="SUPFAM" id="SSF48452">
    <property type="entry name" value="TPR-like"/>
    <property type="match status" value="1"/>
</dbReference>